<evidence type="ECO:0000313" key="3">
    <source>
        <dbReference type="EMBL" id="MBB2195693.1"/>
    </source>
</evidence>
<sequence length="117" mass="12778">MRFHSAAHGLFQASNYAGHAASHAFAGRIVHTLYNAMLYSTLYRIMRHVPLPIMIVIVVVVILVGYNRSRTTGRPPLVTPTPLPKEQRIGFQRPPAFGGVWGRAPASPAGQGLRCCS</sequence>
<proteinExistence type="predicted"/>
<keyword evidence="1" id="KW-0472">Membrane</keyword>
<feature type="transmembrane region" description="Helical" evidence="1">
    <location>
        <begin position="50"/>
        <end position="66"/>
    </location>
</feature>
<dbReference type="EMBL" id="JABEQN010000037">
    <property type="protein sequence ID" value="MBB2195693.1"/>
    <property type="molecule type" value="Genomic_DNA"/>
</dbReference>
<evidence type="ECO:0000313" key="4">
    <source>
        <dbReference type="Proteomes" id="UP000540490"/>
    </source>
</evidence>
<dbReference type="RefSeq" id="WP_182975581.1">
    <property type="nucleotide sequence ID" value="NZ_JABEQN010000037.1"/>
</dbReference>
<dbReference type="EMBL" id="JABEQO010000038">
    <property type="protein sequence ID" value="MBB2166591.1"/>
    <property type="molecule type" value="Genomic_DNA"/>
</dbReference>
<name>A0A7W4IPD8_9PROT</name>
<dbReference type="AlphaFoldDB" id="A0A7W4IPD8"/>
<gene>
    <name evidence="3" type="ORF">HLH25_19085</name>
    <name evidence="2" type="ORF">HLH26_19090</name>
</gene>
<dbReference type="Proteomes" id="UP000561077">
    <property type="component" value="Unassembled WGS sequence"/>
</dbReference>
<evidence type="ECO:0000313" key="2">
    <source>
        <dbReference type="EMBL" id="MBB2166591.1"/>
    </source>
</evidence>
<protein>
    <submittedName>
        <fullName evidence="2">Uncharacterized protein</fullName>
    </submittedName>
</protein>
<evidence type="ECO:0000313" key="5">
    <source>
        <dbReference type="Proteomes" id="UP000561077"/>
    </source>
</evidence>
<accession>A0A7W4IPD8</accession>
<keyword evidence="4" id="KW-1185">Reference proteome</keyword>
<dbReference type="Proteomes" id="UP000540490">
    <property type="component" value="Unassembled WGS sequence"/>
</dbReference>
<reference evidence="4 5" key="1">
    <citation type="submission" date="2020-04" db="EMBL/GenBank/DDBJ databases">
        <title>Description of novel Gluconacetobacter.</title>
        <authorList>
            <person name="Sombolestani A."/>
        </authorList>
    </citation>
    <scope>NUCLEOTIDE SEQUENCE [LARGE SCALE GENOMIC DNA]</scope>
    <source>
        <strain evidence="3 4">LMG 1728</strain>
        <strain evidence="2 5">LMG 1731</strain>
    </source>
</reference>
<evidence type="ECO:0000256" key="1">
    <source>
        <dbReference type="SAM" id="Phobius"/>
    </source>
</evidence>
<keyword evidence="1" id="KW-0812">Transmembrane</keyword>
<comment type="caution">
    <text evidence="2">The sequence shown here is derived from an EMBL/GenBank/DDBJ whole genome shotgun (WGS) entry which is preliminary data.</text>
</comment>
<keyword evidence="1" id="KW-1133">Transmembrane helix</keyword>
<organism evidence="2 5">
    <name type="scientific">Gluconacetobacter dulcium</name>
    <dbReference type="NCBI Taxonomy" id="2729096"/>
    <lineage>
        <taxon>Bacteria</taxon>
        <taxon>Pseudomonadati</taxon>
        <taxon>Pseudomonadota</taxon>
        <taxon>Alphaproteobacteria</taxon>
        <taxon>Acetobacterales</taxon>
        <taxon>Acetobacteraceae</taxon>
        <taxon>Gluconacetobacter</taxon>
    </lineage>
</organism>